<feature type="domain" description="Ig-like" evidence="4">
    <location>
        <begin position="341"/>
        <end position="427"/>
    </location>
</feature>
<feature type="domain" description="Ig-like" evidence="4">
    <location>
        <begin position="215"/>
        <end position="301"/>
    </location>
</feature>
<feature type="non-terminal residue" evidence="5">
    <location>
        <position position="582"/>
    </location>
</feature>
<protein>
    <recommendedName>
        <fullName evidence="4">Ig-like domain-containing protein</fullName>
    </recommendedName>
</protein>
<evidence type="ECO:0000256" key="2">
    <source>
        <dbReference type="ARBA" id="ARBA00023157"/>
    </source>
</evidence>
<reference evidence="5" key="3">
    <citation type="submission" date="2023-05" db="EMBL/GenBank/DDBJ databases">
        <authorList>
            <person name="Smith C.H."/>
        </authorList>
    </citation>
    <scope>NUCLEOTIDE SEQUENCE</scope>
    <source>
        <strain evidence="5">CHS0354</strain>
        <tissue evidence="5">Mantle</tissue>
    </source>
</reference>
<dbReference type="AlphaFoldDB" id="A0AAE0TLN2"/>
<organism evidence="5 6">
    <name type="scientific">Potamilus streckersoni</name>
    <dbReference type="NCBI Taxonomy" id="2493646"/>
    <lineage>
        <taxon>Eukaryota</taxon>
        <taxon>Metazoa</taxon>
        <taxon>Spiralia</taxon>
        <taxon>Lophotrochozoa</taxon>
        <taxon>Mollusca</taxon>
        <taxon>Bivalvia</taxon>
        <taxon>Autobranchia</taxon>
        <taxon>Heteroconchia</taxon>
        <taxon>Palaeoheterodonta</taxon>
        <taxon>Unionida</taxon>
        <taxon>Unionoidea</taxon>
        <taxon>Unionidae</taxon>
        <taxon>Ambleminae</taxon>
        <taxon>Lampsilini</taxon>
        <taxon>Potamilus</taxon>
    </lineage>
</organism>
<gene>
    <name evidence="5" type="ORF">CHS0354_016571</name>
</gene>
<dbReference type="PANTHER" id="PTHR44170:SF6">
    <property type="entry name" value="CONTACTIN"/>
    <property type="match status" value="1"/>
</dbReference>
<reference evidence="5" key="2">
    <citation type="journal article" date="2021" name="Genome Biol. Evol.">
        <title>Developing a high-quality reference genome for a parasitic bivalve with doubly uniparental inheritance (Bivalvia: Unionida).</title>
        <authorList>
            <person name="Smith C.H."/>
        </authorList>
    </citation>
    <scope>NUCLEOTIDE SEQUENCE</scope>
    <source>
        <strain evidence="5">CHS0354</strain>
        <tissue evidence="5">Mantle</tissue>
    </source>
</reference>
<dbReference type="InterPro" id="IPR007110">
    <property type="entry name" value="Ig-like_dom"/>
</dbReference>
<dbReference type="SMART" id="SM00409">
    <property type="entry name" value="IG"/>
    <property type="match status" value="5"/>
</dbReference>
<evidence type="ECO:0000256" key="1">
    <source>
        <dbReference type="ARBA" id="ARBA00022737"/>
    </source>
</evidence>
<sequence>MGPRFLIEPISRIVMVDALMTSIECVAYGNPPPVYRMYRTTVYDNQTHVTSSLDTRYTLSNGKLQIDKPTESKDSGTYQCVAENQFGTVYSVPVSISFGTLGEFANVIRAPVVAKEHDSANIECLPPSFKPAVVYQWRKAMVDFVRPDLNPHLFISSNGKLYFSEVNLSDEGEYLCIVKLTSGNGAIMDSLQPPSRTSLPIRLRVNYADPKVWGPEISNDFINVFPNVPMRGQTILLECLAYGALPLTYSWRREGLPLPSKIYYTDHKRILHIPNAELEDGGNYVCHVARTSVAFTEKAFSLQIQCKSFEKPQSIPKYTHLDKSLPNFMSFRQMGEKMTKPYFVFPLRDQHVDIGSQLTWRCEARAVPPANYLWFKNGQVITVKQGEIEINQNVMIIKGLDQAKHNGMYQCAAENVHGTTFSSAQLRVLGFAPNFRKRPLDENQIGALGGNVTIMCVPEAAPFPTFSWSKDGIPLNLQSGDTTSRVRKLLNGNLFITNLNMADSGTYTCTAENMYGSNSSTGRLTVTASSAISVGPVNEQVLVNMTGFLRCQGTTPGIIDYVYAWNFNGERINFHMHKHYRL</sequence>
<dbReference type="InterPro" id="IPR036179">
    <property type="entry name" value="Ig-like_dom_sf"/>
</dbReference>
<feature type="domain" description="Ig-like" evidence="4">
    <location>
        <begin position="105"/>
        <end position="192"/>
    </location>
</feature>
<dbReference type="InterPro" id="IPR003598">
    <property type="entry name" value="Ig_sub2"/>
</dbReference>
<keyword evidence="3" id="KW-0393">Immunoglobulin domain</keyword>
<dbReference type="InterPro" id="IPR013783">
    <property type="entry name" value="Ig-like_fold"/>
</dbReference>
<accession>A0AAE0TLN2</accession>
<keyword evidence="6" id="KW-1185">Reference proteome</keyword>
<name>A0AAE0TLN2_9BIVA</name>
<keyword evidence="2" id="KW-1015">Disulfide bond</keyword>
<dbReference type="PANTHER" id="PTHR44170">
    <property type="entry name" value="PROTEIN SIDEKICK"/>
    <property type="match status" value="1"/>
</dbReference>
<dbReference type="FunFam" id="2.60.40.10:FF:000032">
    <property type="entry name" value="palladin isoform X1"/>
    <property type="match status" value="1"/>
</dbReference>
<dbReference type="Pfam" id="PF13895">
    <property type="entry name" value="Ig_2"/>
    <property type="match status" value="1"/>
</dbReference>
<evidence type="ECO:0000259" key="4">
    <source>
        <dbReference type="PROSITE" id="PS50835"/>
    </source>
</evidence>
<feature type="domain" description="Ig-like" evidence="4">
    <location>
        <begin position="3"/>
        <end position="97"/>
    </location>
</feature>
<dbReference type="InterPro" id="IPR003599">
    <property type="entry name" value="Ig_sub"/>
</dbReference>
<dbReference type="Gene3D" id="2.60.40.10">
    <property type="entry name" value="Immunoglobulins"/>
    <property type="match status" value="5"/>
</dbReference>
<keyword evidence="1" id="KW-0677">Repeat</keyword>
<evidence type="ECO:0000313" key="5">
    <source>
        <dbReference type="EMBL" id="KAK3612184.1"/>
    </source>
</evidence>
<dbReference type="PROSITE" id="PS50835">
    <property type="entry name" value="IG_LIKE"/>
    <property type="match status" value="5"/>
</dbReference>
<feature type="domain" description="Ig-like" evidence="4">
    <location>
        <begin position="433"/>
        <end position="527"/>
    </location>
</feature>
<reference evidence="5" key="1">
    <citation type="journal article" date="2021" name="Genome Biol. Evol.">
        <title>A High-Quality Reference Genome for a Parasitic Bivalve with Doubly Uniparental Inheritance (Bivalvia: Unionida).</title>
        <authorList>
            <person name="Smith C.H."/>
        </authorList>
    </citation>
    <scope>NUCLEOTIDE SEQUENCE</scope>
    <source>
        <strain evidence="5">CHS0354</strain>
    </source>
</reference>
<proteinExistence type="predicted"/>
<dbReference type="Proteomes" id="UP001195483">
    <property type="component" value="Unassembled WGS sequence"/>
</dbReference>
<evidence type="ECO:0000256" key="3">
    <source>
        <dbReference type="ARBA" id="ARBA00023319"/>
    </source>
</evidence>
<evidence type="ECO:0000313" key="6">
    <source>
        <dbReference type="Proteomes" id="UP001195483"/>
    </source>
</evidence>
<dbReference type="GO" id="GO:0098609">
    <property type="term" value="P:cell-cell adhesion"/>
    <property type="evidence" value="ECO:0007669"/>
    <property type="project" value="TreeGrafter"/>
</dbReference>
<dbReference type="GO" id="GO:0016020">
    <property type="term" value="C:membrane"/>
    <property type="evidence" value="ECO:0007669"/>
    <property type="project" value="UniProtKB-SubCell"/>
</dbReference>
<comment type="caution">
    <text evidence="5">The sequence shown here is derived from an EMBL/GenBank/DDBJ whole genome shotgun (WGS) entry which is preliminary data.</text>
</comment>
<dbReference type="EMBL" id="JAEAOA010001023">
    <property type="protein sequence ID" value="KAK3612184.1"/>
    <property type="molecule type" value="Genomic_DNA"/>
</dbReference>
<dbReference type="SMART" id="SM00408">
    <property type="entry name" value="IGc2"/>
    <property type="match status" value="5"/>
</dbReference>
<dbReference type="SUPFAM" id="SSF48726">
    <property type="entry name" value="Immunoglobulin"/>
    <property type="match status" value="5"/>
</dbReference>
<dbReference type="Pfam" id="PF13927">
    <property type="entry name" value="Ig_3"/>
    <property type="match status" value="3"/>
</dbReference>